<comment type="caution">
    <text evidence="1">The sequence shown here is derived from an EMBL/GenBank/DDBJ whole genome shotgun (WGS) entry which is preliminary data.</text>
</comment>
<reference evidence="1 2" key="1">
    <citation type="submission" date="2023-03" db="EMBL/GenBank/DDBJ databases">
        <title>High recombination rates correlate with genetic variation in Cardiocondyla obscurior ants.</title>
        <authorList>
            <person name="Errbii M."/>
        </authorList>
    </citation>
    <scope>NUCLEOTIDE SEQUENCE [LARGE SCALE GENOMIC DNA]</scope>
    <source>
        <strain evidence="1">Alpha-2009</strain>
        <tissue evidence="1">Whole body</tissue>
    </source>
</reference>
<sequence>MFGRNFWTYDFLLNASAEHGTRESGSLSNFRDKITVGVFASDSCAEGGLGTSHLRGGAGLGYASCIGGATFNHRQNSTTPLKQIGESQHFFFIVLGSLEVSSSYSKMSNK</sequence>
<dbReference type="Proteomes" id="UP001430953">
    <property type="component" value="Unassembled WGS sequence"/>
</dbReference>
<evidence type="ECO:0000313" key="2">
    <source>
        <dbReference type="Proteomes" id="UP001430953"/>
    </source>
</evidence>
<dbReference type="AlphaFoldDB" id="A0AAW2F817"/>
<dbReference type="EMBL" id="JADYXP020000014">
    <property type="protein sequence ID" value="KAL0110325.1"/>
    <property type="molecule type" value="Genomic_DNA"/>
</dbReference>
<keyword evidence="2" id="KW-1185">Reference proteome</keyword>
<accession>A0AAW2F817</accession>
<evidence type="ECO:0000313" key="1">
    <source>
        <dbReference type="EMBL" id="KAL0110325.1"/>
    </source>
</evidence>
<gene>
    <name evidence="1" type="ORF">PUN28_013769</name>
</gene>
<protein>
    <submittedName>
        <fullName evidence="1">Uncharacterized protein</fullName>
    </submittedName>
</protein>
<organism evidence="1 2">
    <name type="scientific">Cardiocondyla obscurior</name>
    <dbReference type="NCBI Taxonomy" id="286306"/>
    <lineage>
        <taxon>Eukaryota</taxon>
        <taxon>Metazoa</taxon>
        <taxon>Ecdysozoa</taxon>
        <taxon>Arthropoda</taxon>
        <taxon>Hexapoda</taxon>
        <taxon>Insecta</taxon>
        <taxon>Pterygota</taxon>
        <taxon>Neoptera</taxon>
        <taxon>Endopterygota</taxon>
        <taxon>Hymenoptera</taxon>
        <taxon>Apocrita</taxon>
        <taxon>Aculeata</taxon>
        <taxon>Formicoidea</taxon>
        <taxon>Formicidae</taxon>
        <taxon>Myrmicinae</taxon>
        <taxon>Cardiocondyla</taxon>
    </lineage>
</organism>
<proteinExistence type="predicted"/>
<name>A0AAW2F817_9HYME</name>